<dbReference type="PIRSF" id="PIRSF037307">
    <property type="entry name" value="Lhr-like_helic_prd"/>
    <property type="match status" value="1"/>
</dbReference>
<evidence type="ECO:0000313" key="12">
    <source>
        <dbReference type="EMBL" id="MDF0717636.1"/>
    </source>
</evidence>
<dbReference type="InterPro" id="IPR013701">
    <property type="entry name" value="Lhr-like_DEAD/DEAH_assoc"/>
</dbReference>
<dbReference type="Proteomes" id="UP001221366">
    <property type="component" value="Unassembled WGS sequence"/>
</dbReference>
<dbReference type="PANTHER" id="PTHR47962:SF3">
    <property type="entry name" value="LARGE ATP-DEPENDENT HELICASE-RELATED PROTEIN"/>
    <property type="match status" value="1"/>
</dbReference>
<keyword evidence="1" id="KW-0547">Nucleotide-binding</keyword>
<dbReference type="NCBIfam" id="TIGR04121">
    <property type="entry name" value="DEXH_lig_assoc"/>
    <property type="match status" value="1"/>
</dbReference>
<keyword evidence="5" id="KW-0067">ATP-binding</keyword>
<evidence type="ECO:0000256" key="9">
    <source>
        <dbReference type="ARBA" id="ARBA00093467"/>
    </source>
</evidence>
<keyword evidence="13" id="KW-1185">Reference proteome</keyword>
<evidence type="ECO:0000256" key="6">
    <source>
        <dbReference type="ARBA" id="ARBA00023125"/>
    </source>
</evidence>
<protein>
    <submittedName>
        <fullName evidence="12">Ligase-associated DNA damage response DEXH box helicase</fullName>
    </submittedName>
</protein>
<dbReference type="SUPFAM" id="SSF52540">
    <property type="entry name" value="P-loop containing nucleoside triphosphate hydrolases"/>
    <property type="match status" value="1"/>
</dbReference>
<sequence length="821" mass="94433">MQDSELFHIAENWFQKQNWKPFPFQKETWNAFLDGKHGLLNAPTGSGKTYALWFPIVLNYIKNHPDYKNKHKKWLKAIWITPLRALSQEIKQSAERIIEDLETQMTVGIRTGDTSTKERAKMRTNMPDLLITTPESLQLLLSSKGYAKTFKDCSAIVVDEWHELLGTKRGVQMELGLSRLKTICKELRIWGISATIGNLEQAREVLLGPTSPELENSVLVKANVNKKITVKSIVPKEMETFPWRGHLGLHLLHQVIPIINNSKTTLLFTNTRSQCEIWFQKILEKYPEFAGEMAMHHGSINKETRLWVEQAIRNESLKAVVCTSSLDLGVDFAPVETVVQIGGPKGVARFLQRAGRSGHRPGKESVIYFLPTHAIELVEASAMQKAVLNSAVEDRIPYLNSFDVLIQYLTTLAVSDGFYPDEIYPEIKQTFCYQAISDEQWQWLLNFLVMGSQSLKSYDEYKKVEVEEDGKFKVNSRAVAMRHRFQMGTIVGDATISVRYQKGGYIGSIEEYFISKLSPGDVFTFAGRNLEFIRIKGMVAHVRNSKKRTNKVPSWMGGRLSFSAKMSELLRQELYTAELEFSKQSEEIQALDPMFTKQREESIVPQPHQFLIESFKTHDGYHHMFYPFEGRAIHEGMSSLLAYRISLLAPITCSLAFNDYGFELLSDREIDIQEILDNNLFTSEYMLSDLQKSLNSNEMARRKFRDIAVISGMVFTGYPEKGVKMKHLQSSSELLFDVFRDFEDDNLLYQQAYTETFEHQLEEGRLRLALERIAQQEIVWKQCSQPTPLSFPIITDRLREKLSNEKLTDRIKRMMAKLTKK</sequence>
<evidence type="ECO:0000313" key="13">
    <source>
        <dbReference type="Proteomes" id="UP001221366"/>
    </source>
</evidence>
<dbReference type="CDD" id="cd18796">
    <property type="entry name" value="SF2_C_LHR"/>
    <property type="match status" value="1"/>
</dbReference>
<feature type="domain" description="Helicase C-terminal" evidence="11">
    <location>
        <begin position="251"/>
        <end position="410"/>
    </location>
</feature>
<proteinExistence type="inferred from homology"/>
<dbReference type="SMART" id="SM00490">
    <property type="entry name" value="HELICc"/>
    <property type="match status" value="1"/>
</dbReference>
<keyword evidence="4" id="KW-0347">Helicase</keyword>
<dbReference type="InterPro" id="IPR017170">
    <property type="entry name" value="Lhr-like"/>
</dbReference>
<dbReference type="SMART" id="SM00487">
    <property type="entry name" value="DEXDc"/>
    <property type="match status" value="1"/>
</dbReference>
<comment type="caution">
    <text evidence="12">The sequence shown here is derived from an EMBL/GenBank/DDBJ whole genome shotgun (WGS) entry which is preliminary data.</text>
</comment>
<dbReference type="InterPro" id="IPR014001">
    <property type="entry name" value="Helicase_ATP-bd"/>
</dbReference>
<accession>A0ABT5Y2V3</accession>
<organism evidence="12 13">
    <name type="scientific">Flagellimonas yonaguniensis</name>
    <dbReference type="NCBI Taxonomy" id="3031325"/>
    <lineage>
        <taxon>Bacteria</taxon>
        <taxon>Pseudomonadati</taxon>
        <taxon>Bacteroidota</taxon>
        <taxon>Flavobacteriia</taxon>
        <taxon>Flavobacteriales</taxon>
        <taxon>Flavobacteriaceae</taxon>
        <taxon>Flagellimonas</taxon>
    </lineage>
</organism>
<dbReference type="GO" id="GO:0016874">
    <property type="term" value="F:ligase activity"/>
    <property type="evidence" value="ECO:0007669"/>
    <property type="project" value="UniProtKB-KW"/>
</dbReference>
<evidence type="ECO:0000256" key="2">
    <source>
        <dbReference type="ARBA" id="ARBA00022763"/>
    </source>
</evidence>
<evidence type="ECO:0000256" key="8">
    <source>
        <dbReference type="ARBA" id="ARBA00023235"/>
    </source>
</evidence>
<evidence type="ECO:0000256" key="4">
    <source>
        <dbReference type="ARBA" id="ARBA00022806"/>
    </source>
</evidence>
<dbReference type="PROSITE" id="PS51194">
    <property type="entry name" value="HELICASE_CTER"/>
    <property type="match status" value="1"/>
</dbReference>
<name>A0ABT5Y2V3_9FLAO</name>
<dbReference type="PANTHER" id="PTHR47962">
    <property type="entry name" value="ATP-DEPENDENT HELICASE LHR-RELATED-RELATED"/>
    <property type="match status" value="1"/>
</dbReference>
<evidence type="ECO:0000259" key="11">
    <source>
        <dbReference type="PROSITE" id="PS51194"/>
    </source>
</evidence>
<evidence type="ECO:0000256" key="1">
    <source>
        <dbReference type="ARBA" id="ARBA00022741"/>
    </source>
</evidence>
<dbReference type="InterPro" id="IPR052511">
    <property type="entry name" value="ATP-dep_Helicase"/>
</dbReference>
<feature type="domain" description="Helicase ATP-binding" evidence="10">
    <location>
        <begin position="29"/>
        <end position="214"/>
    </location>
</feature>
<evidence type="ECO:0000256" key="3">
    <source>
        <dbReference type="ARBA" id="ARBA00022801"/>
    </source>
</evidence>
<dbReference type="Pfam" id="PF19306">
    <property type="entry name" value="WHD_Lhr"/>
    <property type="match status" value="1"/>
</dbReference>
<dbReference type="InterPro" id="IPR026362">
    <property type="entry name" value="DEXH_lig_assoc"/>
</dbReference>
<dbReference type="InterPro" id="IPR045628">
    <property type="entry name" value="Lhr_WH_dom"/>
</dbReference>
<dbReference type="InterPro" id="IPR011545">
    <property type="entry name" value="DEAD/DEAH_box_helicase_dom"/>
</dbReference>
<keyword evidence="7" id="KW-0234">DNA repair</keyword>
<keyword evidence="12" id="KW-0436">Ligase</keyword>
<dbReference type="RefSeq" id="WP_275616839.1">
    <property type="nucleotide sequence ID" value="NZ_JARFVB010000013.1"/>
</dbReference>
<keyword evidence="2" id="KW-0227">DNA damage</keyword>
<reference evidence="12 13" key="1">
    <citation type="submission" date="2023-03" db="EMBL/GenBank/DDBJ databases">
        <title>Muricauda XX sp. nov. and Muricauda XXX sp. nov., two novel species isolated from Okinawa Trough.</title>
        <authorList>
            <person name="Cao W."/>
            <person name="Deng X."/>
        </authorList>
    </citation>
    <scope>NUCLEOTIDE SEQUENCE [LARGE SCALE GENOMIC DNA]</scope>
    <source>
        <strain evidence="12 13">334s03</strain>
    </source>
</reference>
<dbReference type="Pfam" id="PF00271">
    <property type="entry name" value="Helicase_C"/>
    <property type="match status" value="1"/>
</dbReference>
<keyword evidence="3" id="KW-0378">Hydrolase</keyword>
<gene>
    <name evidence="12" type="ORF">PY092_15845</name>
</gene>
<dbReference type="Pfam" id="PF08494">
    <property type="entry name" value="DEAD_assoc"/>
    <property type="match status" value="1"/>
</dbReference>
<dbReference type="EMBL" id="JARFVB010000013">
    <property type="protein sequence ID" value="MDF0717636.1"/>
    <property type="molecule type" value="Genomic_DNA"/>
</dbReference>
<dbReference type="CDD" id="cd17922">
    <property type="entry name" value="DEXHc_LHR-like"/>
    <property type="match status" value="1"/>
</dbReference>
<dbReference type="Gene3D" id="3.40.50.300">
    <property type="entry name" value="P-loop containing nucleotide triphosphate hydrolases"/>
    <property type="match status" value="2"/>
</dbReference>
<evidence type="ECO:0000259" key="10">
    <source>
        <dbReference type="PROSITE" id="PS51192"/>
    </source>
</evidence>
<keyword evidence="8" id="KW-0413">Isomerase</keyword>
<keyword evidence="6" id="KW-0238">DNA-binding</keyword>
<evidence type="ECO:0000256" key="5">
    <source>
        <dbReference type="ARBA" id="ARBA00022840"/>
    </source>
</evidence>
<evidence type="ECO:0000256" key="7">
    <source>
        <dbReference type="ARBA" id="ARBA00023204"/>
    </source>
</evidence>
<dbReference type="InterPro" id="IPR027417">
    <property type="entry name" value="P-loop_NTPase"/>
</dbReference>
<dbReference type="Pfam" id="PF00270">
    <property type="entry name" value="DEAD"/>
    <property type="match status" value="1"/>
</dbReference>
<dbReference type="InterPro" id="IPR001650">
    <property type="entry name" value="Helicase_C-like"/>
</dbReference>
<dbReference type="PROSITE" id="PS51192">
    <property type="entry name" value="HELICASE_ATP_BIND_1"/>
    <property type="match status" value="1"/>
</dbReference>
<comment type="similarity">
    <text evidence="9">Belongs to the Lhr helicase family. Lhr-Core subfamily.</text>
</comment>